<dbReference type="PANTHER" id="PTHR42791:SF1">
    <property type="entry name" value="N-ACETYLTRANSFERASE DOMAIN-CONTAINING PROTEIN"/>
    <property type="match status" value="1"/>
</dbReference>
<dbReference type="Proteomes" id="UP000201728">
    <property type="component" value="Chromosome"/>
</dbReference>
<gene>
    <name evidence="2" type="ORF">clem_00560</name>
</gene>
<evidence type="ECO:0000313" key="3">
    <source>
        <dbReference type="Proteomes" id="UP000201728"/>
    </source>
</evidence>
<dbReference type="InterPro" id="IPR016181">
    <property type="entry name" value="Acyl_CoA_acyltransferase"/>
</dbReference>
<dbReference type="PROSITE" id="PS51186">
    <property type="entry name" value="GNAT"/>
    <property type="match status" value="1"/>
</dbReference>
<keyword evidence="3" id="KW-1185">Reference proteome</keyword>
<dbReference type="EMBL" id="CP016397">
    <property type="protein sequence ID" value="ASQ44678.1"/>
    <property type="molecule type" value="Genomic_DNA"/>
</dbReference>
<accession>A0A222NYM6</accession>
<dbReference type="GO" id="GO:0016747">
    <property type="term" value="F:acyltransferase activity, transferring groups other than amino-acyl groups"/>
    <property type="evidence" value="ECO:0007669"/>
    <property type="project" value="InterPro"/>
</dbReference>
<proteinExistence type="predicted"/>
<dbReference type="RefSeq" id="WP_094089822.1">
    <property type="nucleotide sequence ID" value="NZ_CP016397.1"/>
</dbReference>
<dbReference type="OrthoDB" id="7057833at2"/>
<dbReference type="KEGG" id="lcd:clem_00560"/>
<dbReference type="AlphaFoldDB" id="A0A222NYM6"/>
<dbReference type="Gene3D" id="3.40.630.30">
    <property type="match status" value="1"/>
</dbReference>
<reference evidence="2 3" key="1">
    <citation type="submission" date="2016-07" db="EMBL/GenBank/DDBJ databases">
        <authorList>
            <person name="Hassler H."/>
        </authorList>
    </citation>
    <scope>NUCLEOTIDE SEQUENCE [LARGE SCALE GENOMIC DNA]</scope>
    <source>
        <strain evidence="2 3">CDC-D5610</strain>
    </source>
</reference>
<dbReference type="PANTHER" id="PTHR42791">
    <property type="entry name" value="GNAT FAMILY ACETYLTRANSFERASE"/>
    <property type="match status" value="1"/>
</dbReference>
<dbReference type="CDD" id="cd04301">
    <property type="entry name" value="NAT_SF"/>
    <property type="match status" value="1"/>
</dbReference>
<keyword evidence="2" id="KW-0808">Transferase</keyword>
<organism evidence="2 3">
    <name type="scientific">Legionella clemsonensis</name>
    <dbReference type="NCBI Taxonomy" id="1867846"/>
    <lineage>
        <taxon>Bacteria</taxon>
        <taxon>Pseudomonadati</taxon>
        <taxon>Pseudomonadota</taxon>
        <taxon>Gammaproteobacteria</taxon>
        <taxon>Legionellales</taxon>
        <taxon>Legionellaceae</taxon>
        <taxon>Legionella</taxon>
    </lineage>
</organism>
<name>A0A222NYM6_9GAMM</name>
<protein>
    <submittedName>
        <fullName evidence="2">Acetyltransferase (GNAT) family protein</fullName>
    </submittedName>
</protein>
<dbReference type="InterPro" id="IPR000182">
    <property type="entry name" value="GNAT_dom"/>
</dbReference>
<evidence type="ECO:0000313" key="2">
    <source>
        <dbReference type="EMBL" id="ASQ44678.1"/>
    </source>
</evidence>
<dbReference type="SUPFAM" id="SSF55729">
    <property type="entry name" value="Acyl-CoA N-acyltransferases (Nat)"/>
    <property type="match status" value="1"/>
</dbReference>
<dbReference type="InterPro" id="IPR052523">
    <property type="entry name" value="Trichothecene_AcTrans"/>
</dbReference>
<evidence type="ECO:0000259" key="1">
    <source>
        <dbReference type="PROSITE" id="PS51186"/>
    </source>
</evidence>
<feature type="domain" description="N-acetyltransferase" evidence="1">
    <location>
        <begin position="128"/>
        <end position="201"/>
    </location>
</feature>
<dbReference type="Pfam" id="PF13508">
    <property type="entry name" value="Acetyltransf_7"/>
    <property type="match status" value="1"/>
</dbReference>
<sequence length="202" mass="23535">MIDRTIEVRDLQSDELANAVAILTQAFAKDPVMQWVFGENYQEKAPAMFEAITRYCMLYGKAFCTSEMEAVALRKSPADKKFSWWKTFRAGFFSLPRRMGNTAFKRLMLFDDITQKERKKHMGNKAFWYCWCLATNPEYQRQGFGTALMNYTFALAKQSGYPCYLETATVENQTLYEKNGYVKLSELYLPNSEVKIISMLRE</sequence>